<keyword evidence="11 14" id="KW-1133">Transmembrane helix</keyword>
<keyword evidence="9" id="KW-0133">Cell shape</keyword>
<dbReference type="InterPro" id="IPR017790">
    <property type="entry name" value="Penicillin-binding_protein_2"/>
</dbReference>
<dbReference type="InterPro" id="IPR001460">
    <property type="entry name" value="PCN-bd_Tpept"/>
</dbReference>
<dbReference type="SUPFAM" id="SSF56601">
    <property type="entry name" value="beta-lactamase/transpeptidase-like"/>
    <property type="match status" value="1"/>
</dbReference>
<evidence type="ECO:0000256" key="4">
    <source>
        <dbReference type="ARBA" id="ARBA00022519"/>
    </source>
</evidence>
<dbReference type="Gene3D" id="3.90.1310.10">
    <property type="entry name" value="Penicillin-binding protein 2a (Domain 2)"/>
    <property type="match status" value="1"/>
</dbReference>
<evidence type="ECO:0000256" key="3">
    <source>
        <dbReference type="ARBA" id="ARBA00022475"/>
    </source>
</evidence>
<keyword evidence="18" id="KW-1185">Reference proteome</keyword>
<keyword evidence="3" id="KW-1003">Cell membrane</keyword>
<feature type="domain" description="Penicillin-binding protein dimerisation" evidence="16">
    <location>
        <begin position="60"/>
        <end position="230"/>
    </location>
</feature>
<dbReference type="InterPro" id="IPR005311">
    <property type="entry name" value="PBP_dimer"/>
</dbReference>
<comment type="caution">
    <text evidence="17">The sequence shown here is derived from an EMBL/GenBank/DDBJ whole genome shotgun (WGS) entry which is preliminary data.</text>
</comment>
<evidence type="ECO:0000256" key="11">
    <source>
        <dbReference type="ARBA" id="ARBA00022989"/>
    </source>
</evidence>
<dbReference type="Proteomes" id="UP001165427">
    <property type="component" value="Unassembled WGS sequence"/>
</dbReference>
<reference evidence="17" key="1">
    <citation type="submission" date="2022-04" db="EMBL/GenBank/DDBJ databases">
        <title>Desulfatitalea alkaliphila sp. nov., a novel anaerobic sulfate-reducing bacterium isolated from terrestrial mud volcano, Taman Peninsula, Russia.</title>
        <authorList>
            <person name="Khomyakova M.A."/>
            <person name="Merkel A.Y."/>
            <person name="Slobodkin A.I."/>
        </authorList>
    </citation>
    <scope>NUCLEOTIDE SEQUENCE</scope>
    <source>
        <strain evidence="17">M08but</strain>
    </source>
</reference>
<dbReference type="Pfam" id="PF03717">
    <property type="entry name" value="PBP_dimer"/>
    <property type="match status" value="1"/>
</dbReference>
<organism evidence="17 18">
    <name type="scientific">Desulfatitalea alkaliphila</name>
    <dbReference type="NCBI Taxonomy" id="2929485"/>
    <lineage>
        <taxon>Bacteria</taxon>
        <taxon>Pseudomonadati</taxon>
        <taxon>Thermodesulfobacteriota</taxon>
        <taxon>Desulfobacteria</taxon>
        <taxon>Desulfobacterales</taxon>
        <taxon>Desulfosarcinaceae</taxon>
        <taxon>Desulfatitalea</taxon>
    </lineage>
</organism>
<dbReference type="GO" id="GO:0009252">
    <property type="term" value="P:peptidoglycan biosynthetic process"/>
    <property type="evidence" value="ECO:0007669"/>
    <property type="project" value="UniProtKB-KW"/>
</dbReference>
<keyword evidence="7 14" id="KW-0812">Transmembrane</keyword>
<dbReference type="GO" id="GO:0009002">
    <property type="term" value="F:serine-type D-Ala-D-Ala carboxypeptidase activity"/>
    <property type="evidence" value="ECO:0007669"/>
    <property type="project" value="UniProtKB-EC"/>
</dbReference>
<evidence type="ECO:0000259" key="15">
    <source>
        <dbReference type="Pfam" id="PF00905"/>
    </source>
</evidence>
<keyword evidence="5 17" id="KW-0121">Carboxypeptidase</keyword>
<name>A0AA41R5Y1_9BACT</name>
<evidence type="ECO:0000313" key="17">
    <source>
        <dbReference type="EMBL" id="MCJ8502386.1"/>
    </source>
</evidence>
<keyword evidence="12 14" id="KW-0472">Membrane</keyword>
<dbReference type="GO" id="GO:0008360">
    <property type="term" value="P:regulation of cell shape"/>
    <property type="evidence" value="ECO:0007669"/>
    <property type="project" value="UniProtKB-KW"/>
</dbReference>
<evidence type="ECO:0000256" key="1">
    <source>
        <dbReference type="ARBA" id="ARBA00004167"/>
    </source>
</evidence>
<sequence>MPNYLQTVDIEWFNQRLVKVLVIVLLLFAVLLLRLMQLQLIDGEEMRRLSAINSIRLQDIHAPRGVILDRHGNTIVDNRPSFDLHVVLKDAKPLDRTLAHLAPLLDEPVAQLWERLESVRPRGPYAPLLLKSDIGRDTLAAVEANRYALPGVMVQVAARRHYIHDQLAAHVVGYMGEISPEELRRPGFEDCKRGDFIGKFGVERAFENVLRGKRGGRQVEVNASGQVVGVLQTVDAVAGRNIVLTLDRSLQQKAEMLLDGRAGAVVALEPDSGRVLAMASSPAFDPNLFVSGLTREQWNEWVTNTYRPLENKAIQGEYPPASVYKIVTAVAGLEEGVVDDQTTYFCPGHYQFGNRAYRCWKRWGHGNVDLIKAMAESCDVYFYRLGEALGVDRLAHYAHRMGLGKPTGWQVDREARGLIPTAQWKLNRFGEPWQRGENLSIAIGQSFNLTTPLQLAVMTAGVANGGTLFKPFVVERMQSADGQVTYQGAPEISGRMDLSPENMALLRKSLWAAVNMPGGTALGARIPSVAYAGKTGTAQVVARPRDDEHLTEERAERHRNHALFVAYAPADAPRIALAVVVEHGQSGSGAAAPVAKALIETFLGLADD</sequence>
<accession>A0AA41R5Y1</accession>
<keyword evidence="8 17" id="KW-0378">Hydrolase</keyword>
<dbReference type="EMBL" id="JALJRB010000025">
    <property type="protein sequence ID" value="MCJ8502386.1"/>
    <property type="molecule type" value="Genomic_DNA"/>
</dbReference>
<dbReference type="EC" id="3.4.16.4" evidence="17"/>
<evidence type="ECO:0000256" key="14">
    <source>
        <dbReference type="SAM" id="Phobius"/>
    </source>
</evidence>
<comment type="subcellular location">
    <subcellularLocation>
        <location evidence="2">Cell membrane</location>
    </subcellularLocation>
    <subcellularLocation>
        <location evidence="1">Membrane</location>
        <topology evidence="1">Single-pass membrane protein</topology>
    </subcellularLocation>
</comment>
<dbReference type="InterPro" id="IPR050515">
    <property type="entry name" value="Beta-lactam/transpept"/>
</dbReference>
<protein>
    <submittedName>
        <fullName evidence="17">Penicillin-binding protein 2</fullName>
        <ecNumber evidence="17">3.4.16.4</ecNumber>
    </submittedName>
</protein>
<dbReference type="PANTHER" id="PTHR30627:SF2">
    <property type="entry name" value="PEPTIDOGLYCAN D,D-TRANSPEPTIDASE MRDA"/>
    <property type="match status" value="1"/>
</dbReference>
<dbReference type="GO" id="GO:0071555">
    <property type="term" value="P:cell wall organization"/>
    <property type="evidence" value="ECO:0007669"/>
    <property type="project" value="UniProtKB-KW"/>
</dbReference>
<dbReference type="InterPro" id="IPR036138">
    <property type="entry name" value="PBP_dimer_sf"/>
</dbReference>
<evidence type="ECO:0000259" key="16">
    <source>
        <dbReference type="Pfam" id="PF03717"/>
    </source>
</evidence>
<proteinExistence type="predicted"/>
<feature type="transmembrane region" description="Helical" evidence="14">
    <location>
        <begin position="20"/>
        <end position="41"/>
    </location>
</feature>
<dbReference type="RefSeq" id="WP_246913098.1">
    <property type="nucleotide sequence ID" value="NZ_JALJRB010000025.1"/>
</dbReference>
<evidence type="ECO:0000256" key="8">
    <source>
        <dbReference type="ARBA" id="ARBA00022801"/>
    </source>
</evidence>
<evidence type="ECO:0000256" key="7">
    <source>
        <dbReference type="ARBA" id="ARBA00022692"/>
    </source>
</evidence>
<keyword evidence="6" id="KW-0645">Protease</keyword>
<evidence type="ECO:0000256" key="12">
    <source>
        <dbReference type="ARBA" id="ARBA00023136"/>
    </source>
</evidence>
<dbReference type="GO" id="GO:0008658">
    <property type="term" value="F:penicillin binding"/>
    <property type="evidence" value="ECO:0007669"/>
    <property type="project" value="InterPro"/>
</dbReference>
<evidence type="ECO:0000256" key="2">
    <source>
        <dbReference type="ARBA" id="ARBA00004236"/>
    </source>
</evidence>
<dbReference type="Gene3D" id="3.30.1390.30">
    <property type="entry name" value="Penicillin-binding protein 2a, domain 3"/>
    <property type="match status" value="1"/>
</dbReference>
<evidence type="ECO:0000256" key="9">
    <source>
        <dbReference type="ARBA" id="ARBA00022960"/>
    </source>
</evidence>
<gene>
    <name evidence="17" type="primary">mrdA</name>
    <name evidence="17" type="ORF">MRX98_17520</name>
</gene>
<dbReference type="AlphaFoldDB" id="A0AA41R5Y1"/>
<evidence type="ECO:0000256" key="13">
    <source>
        <dbReference type="ARBA" id="ARBA00023316"/>
    </source>
</evidence>
<dbReference type="NCBIfam" id="TIGR03423">
    <property type="entry name" value="pbp2_mrdA"/>
    <property type="match status" value="1"/>
</dbReference>
<dbReference type="GO" id="GO:0006508">
    <property type="term" value="P:proteolysis"/>
    <property type="evidence" value="ECO:0007669"/>
    <property type="project" value="UniProtKB-KW"/>
</dbReference>
<dbReference type="GO" id="GO:0005886">
    <property type="term" value="C:plasma membrane"/>
    <property type="evidence" value="ECO:0007669"/>
    <property type="project" value="UniProtKB-SubCell"/>
</dbReference>
<dbReference type="Gene3D" id="3.40.710.10">
    <property type="entry name" value="DD-peptidase/beta-lactamase superfamily"/>
    <property type="match status" value="1"/>
</dbReference>
<keyword evidence="10" id="KW-0573">Peptidoglycan synthesis</keyword>
<keyword evidence="13" id="KW-0961">Cell wall biogenesis/degradation</keyword>
<feature type="domain" description="Penicillin-binding protein transpeptidase" evidence="15">
    <location>
        <begin position="263"/>
        <end position="600"/>
    </location>
</feature>
<dbReference type="SUPFAM" id="SSF56519">
    <property type="entry name" value="Penicillin binding protein dimerisation domain"/>
    <property type="match status" value="1"/>
</dbReference>
<evidence type="ECO:0000313" key="18">
    <source>
        <dbReference type="Proteomes" id="UP001165427"/>
    </source>
</evidence>
<dbReference type="PANTHER" id="PTHR30627">
    <property type="entry name" value="PEPTIDOGLYCAN D,D-TRANSPEPTIDASE"/>
    <property type="match status" value="1"/>
</dbReference>
<evidence type="ECO:0000256" key="5">
    <source>
        <dbReference type="ARBA" id="ARBA00022645"/>
    </source>
</evidence>
<dbReference type="GO" id="GO:0071972">
    <property type="term" value="F:peptidoglycan L,D-transpeptidase activity"/>
    <property type="evidence" value="ECO:0007669"/>
    <property type="project" value="TreeGrafter"/>
</dbReference>
<dbReference type="Pfam" id="PF00905">
    <property type="entry name" value="Transpeptidase"/>
    <property type="match status" value="1"/>
</dbReference>
<dbReference type="InterPro" id="IPR012338">
    <property type="entry name" value="Beta-lactam/transpept-like"/>
</dbReference>
<evidence type="ECO:0000256" key="6">
    <source>
        <dbReference type="ARBA" id="ARBA00022670"/>
    </source>
</evidence>
<evidence type="ECO:0000256" key="10">
    <source>
        <dbReference type="ARBA" id="ARBA00022984"/>
    </source>
</evidence>
<keyword evidence="4" id="KW-0997">Cell inner membrane</keyword>
<dbReference type="FunFam" id="3.40.710.10:FF:000024">
    <property type="entry name" value="Penicillin-binding protein 2"/>
    <property type="match status" value="1"/>
</dbReference>